<dbReference type="GO" id="GO:0005975">
    <property type="term" value="P:carbohydrate metabolic process"/>
    <property type="evidence" value="ECO:0007669"/>
    <property type="project" value="InterPro"/>
</dbReference>
<gene>
    <name evidence="3" type="ORF">LY89DRAFT_710778</name>
</gene>
<dbReference type="Gene3D" id="1.50.10.10">
    <property type="match status" value="1"/>
</dbReference>
<reference evidence="3 4" key="1">
    <citation type="submission" date="2015-10" db="EMBL/GenBank/DDBJ databases">
        <title>Full genome of DAOMC 229536 Phialocephala scopiformis, a fungal endophyte of spruce producing the potent anti-insectan compound rugulosin.</title>
        <authorList>
            <consortium name="DOE Joint Genome Institute"/>
            <person name="Walker A.K."/>
            <person name="Frasz S.L."/>
            <person name="Seifert K.A."/>
            <person name="Miller J.D."/>
            <person name="Mondo S.J."/>
            <person name="Labutti K."/>
            <person name="Lipzen A."/>
            <person name="Dockter R."/>
            <person name="Kennedy M."/>
            <person name="Grigoriev I.V."/>
            <person name="Spatafora J.W."/>
        </authorList>
    </citation>
    <scope>NUCLEOTIDE SEQUENCE [LARGE SCALE GENOMIC DNA]</scope>
    <source>
        <strain evidence="3 4">CBS 120377</strain>
    </source>
</reference>
<dbReference type="InterPro" id="IPR012341">
    <property type="entry name" value="6hp_glycosidase-like_sf"/>
</dbReference>
<sequence length="791" mass="84039">MSQLLFGWISTTFQPLTLALGAGPLYPVNTFQAFALNAQTPFATLDYGHEVAGYPIFDVLSLTGKVEIEVKYAEQFSDLSAPFSDGPYPFAVGLSNTYRVETFNITEPGLISAFLLQGGLRWQSIRLLTSGSIAISAVGLNASISTTDVDALPGDFSCDNTLLNEIWELGARTVGVACVDRGSQKAIWEVSGNGVFVRGMRPGVSANVSAAELQNYTLQFDVNIQRAGMGWAVATPLQSPNTGIYLNIVGDLPSATTFVNTNTSLTPPNSIVLAYGYSLVNQTTLPSYYLDTFKLPLPLQENTWHTIETVLLGGQYLAVLVDKTEIFNNVFVYDTASGSLLYNNSMTNATIVLPEYGVHENFASVCLDGGKRDRLVWVGDFYHTSQIIGASTSRDDLIQGTLQYFLDWQTSVGLVPIDSPMGYDHSIAESAFTLGGGGASPFQILGLIAFTNYVIQSNDLAWTVKTWPQWQLQAEWILSQINSTNGLLSFEDAFLGGANGGSAINCALLKALNRVAFVANAIGDTASAAKYQTAATSLLAAINKYLWNAKLGFYSLDLDSLNDYSVVGLSFCITSGAANASQAAQSLAAVFALKLGPGFKDSSQVNSSDPTVNLSPFTNGFLLEALLSQNNSGSAASCSTALQLITTLWGAMLANNQTSTGTTWEYVDQTGQPGLSLFTSSAAAWAGAPTYLITRYVAGLQQAAGVAGFGYRNWVFNPSAGLAMGLKTSNATVITAFGGPLSVQWQVVAIASGNQLKVTISAPAATSGVFELNGTRKVLNGSAAYSFVMSM</sequence>
<feature type="signal peptide" evidence="1">
    <location>
        <begin position="1"/>
        <end position="19"/>
    </location>
</feature>
<evidence type="ECO:0000259" key="2">
    <source>
        <dbReference type="Pfam" id="PF17389"/>
    </source>
</evidence>
<evidence type="ECO:0000313" key="4">
    <source>
        <dbReference type="Proteomes" id="UP000070700"/>
    </source>
</evidence>
<dbReference type="PANTHER" id="PTHR34987">
    <property type="entry name" value="C, PUTATIVE (AFU_ORTHOLOGUE AFUA_3G02880)-RELATED"/>
    <property type="match status" value="1"/>
</dbReference>
<dbReference type="Proteomes" id="UP000070700">
    <property type="component" value="Unassembled WGS sequence"/>
</dbReference>
<dbReference type="Pfam" id="PF17389">
    <property type="entry name" value="Bac_rhamnosid6H"/>
    <property type="match status" value="1"/>
</dbReference>
<dbReference type="InterPro" id="IPR035396">
    <property type="entry name" value="Bac_rhamnosid6H"/>
</dbReference>
<dbReference type="AlphaFoldDB" id="A0A132BEV4"/>
<organism evidence="3 4">
    <name type="scientific">Mollisia scopiformis</name>
    <name type="common">Conifer needle endophyte fungus</name>
    <name type="synonym">Phialocephala scopiformis</name>
    <dbReference type="NCBI Taxonomy" id="149040"/>
    <lineage>
        <taxon>Eukaryota</taxon>
        <taxon>Fungi</taxon>
        <taxon>Dikarya</taxon>
        <taxon>Ascomycota</taxon>
        <taxon>Pezizomycotina</taxon>
        <taxon>Leotiomycetes</taxon>
        <taxon>Helotiales</taxon>
        <taxon>Mollisiaceae</taxon>
        <taxon>Mollisia</taxon>
    </lineage>
</organism>
<dbReference type="Gene3D" id="2.60.420.10">
    <property type="entry name" value="Maltose phosphorylase, domain 3"/>
    <property type="match status" value="1"/>
</dbReference>
<dbReference type="PANTHER" id="PTHR34987:SF4">
    <property type="entry name" value="ALPHA-L-RHAMNOSIDASE C-TERMINAL DOMAIN-CONTAINING PROTEIN"/>
    <property type="match status" value="1"/>
</dbReference>
<dbReference type="KEGG" id="psco:LY89DRAFT_710778"/>
<keyword evidence="1" id="KW-0732">Signal</keyword>
<dbReference type="InParanoid" id="A0A132BEV4"/>
<feature type="chain" id="PRO_5007288188" evidence="1">
    <location>
        <begin position="20"/>
        <end position="791"/>
    </location>
</feature>
<keyword evidence="4" id="KW-1185">Reference proteome</keyword>
<evidence type="ECO:0000313" key="3">
    <source>
        <dbReference type="EMBL" id="KUJ10549.1"/>
    </source>
</evidence>
<dbReference type="EMBL" id="KQ947429">
    <property type="protein sequence ID" value="KUJ10549.1"/>
    <property type="molecule type" value="Genomic_DNA"/>
</dbReference>
<evidence type="ECO:0000256" key="1">
    <source>
        <dbReference type="SAM" id="SignalP"/>
    </source>
</evidence>
<protein>
    <submittedName>
        <fullName evidence="3">Glycoside hydrolase family 78 protein</fullName>
    </submittedName>
</protein>
<dbReference type="GeneID" id="28827585"/>
<dbReference type="SUPFAM" id="SSF48208">
    <property type="entry name" value="Six-hairpin glycosidases"/>
    <property type="match status" value="1"/>
</dbReference>
<accession>A0A132BEV4</accession>
<dbReference type="RefSeq" id="XP_018064904.1">
    <property type="nucleotide sequence ID" value="XM_018217859.1"/>
</dbReference>
<dbReference type="GO" id="GO:0016787">
    <property type="term" value="F:hydrolase activity"/>
    <property type="evidence" value="ECO:0007669"/>
    <property type="project" value="UniProtKB-KW"/>
</dbReference>
<proteinExistence type="predicted"/>
<dbReference type="OrthoDB" id="10036721at2759"/>
<feature type="domain" description="Alpha-L-rhamnosidase six-hairpin glycosidase" evidence="2">
    <location>
        <begin position="339"/>
        <end position="691"/>
    </location>
</feature>
<dbReference type="InterPro" id="IPR008928">
    <property type="entry name" value="6-hairpin_glycosidase_sf"/>
</dbReference>
<keyword evidence="3" id="KW-0378">Hydrolase</keyword>
<name>A0A132BEV4_MOLSC</name>